<dbReference type="AlphaFoldDB" id="E3GJ82"/>
<proteinExistence type="predicted"/>
<dbReference type="KEGG" id="elm:ELI_0703"/>
<evidence type="ECO:0000313" key="2">
    <source>
        <dbReference type="Proteomes" id="UP000006873"/>
    </source>
</evidence>
<protein>
    <submittedName>
        <fullName evidence="1">Uncharacterized protein</fullName>
    </submittedName>
</protein>
<dbReference type="Proteomes" id="UP000006873">
    <property type="component" value="Chromosome"/>
</dbReference>
<gene>
    <name evidence="1" type="ordered locus">ELI_0703</name>
</gene>
<organism evidence="1 2">
    <name type="scientific">Eubacterium callanderi</name>
    <dbReference type="NCBI Taxonomy" id="53442"/>
    <lineage>
        <taxon>Bacteria</taxon>
        <taxon>Bacillati</taxon>
        <taxon>Bacillota</taxon>
        <taxon>Clostridia</taxon>
        <taxon>Eubacteriales</taxon>
        <taxon>Eubacteriaceae</taxon>
        <taxon>Eubacterium</taxon>
    </lineage>
</organism>
<dbReference type="HOGENOM" id="CLU_3309909_0_0_9"/>
<keyword evidence="2" id="KW-1185">Reference proteome</keyword>
<accession>E3GJ82</accession>
<name>E3GJ82_9FIRM</name>
<evidence type="ECO:0000313" key="1">
    <source>
        <dbReference type="EMBL" id="ADO35717.1"/>
    </source>
</evidence>
<reference key="1">
    <citation type="submission" date="2010-09" db="EMBL/GenBank/DDBJ databases">
        <authorList>
            <person name="Roh H."/>
            <person name="Ko H.-J."/>
            <person name="Kim D."/>
            <person name="Choi D.G."/>
            <person name="Park S."/>
            <person name="Kim S."/>
            <person name="Kim K.H."/>
            <person name="Chang I.S."/>
            <person name="Choi I.-G."/>
        </authorList>
    </citation>
    <scope>NUCLEOTIDE SEQUENCE</scope>
    <source>
        <strain>KIST612</strain>
    </source>
</reference>
<sequence>MVKMDSFLHNIIVQKAMDCTGNLRKNKAENLLQPRKAFI</sequence>
<reference evidence="1 2" key="2">
    <citation type="journal article" date="2011" name="J. Bacteriol.">
        <title>Complete genome sequence of a carbon monoxide-utilizing acetogen, Eubacterium limosum KIST612.</title>
        <authorList>
            <person name="Roh H."/>
            <person name="Ko H.J."/>
            <person name="Kim D."/>
            <person name="Choi D.G."/>
            <person name="Park S."/>
            <person name="Kim S."/>
            <person name="Chang I.S."/>
            <person name="Choi I.G."/>
        </authorList>
    </citation>
    <scope>NUCLEOTIDE SEQUENCE [LARGE SCALE GENOMIC DNA]</scope>
    <source>
        <strain evidence="1 2">KIST612</strain>
    </source>
</reference>
<dbReference type="EMBL" id="CP002273">
    <property type="protein sequence ID" value="ADO35717.1"/>
    <property type="molecule type" value="Genomic_DNA"/>
</dbReference>